<dbReference type="GO" id="GO:0030431">
    <property type="term" value="P:sleep"/>
    <property type="evidence" value="ECO:0007669"/>
    <property type="project" value="InterPro"/>
</dbReference>
<evidence type="ECO:0000256" key="4">
    <source>
        <dbReference type="ARBA" id="ARBA00022729"/>
    </source>
</evidence>
<keyword evidence="8" id="KW-0449">Lipoprotein</keyword>
<evidence type="ECO:0000256" key="7">
    <source>
        <dbReference type="ARBA" id="ARBA00023180"/>
    </source>
</evidence>
<name>A0A482WTS9_LAOST</name>
<evidence type="ECO:0000313" key="10">
    <source>
        <dbReference type="EMBL" id="RZF37015.1"/>
    </source>
</evidence>
<dbReference type="EMBL" id="QKKF02025464">
    <property type="protein sequence ID" value="RZF37015.1"/>
    <property type="molecule type" value="Genomic_DNA"/>
</dbReference>
<dbReference type="PANTHER" id="PTHR33562:SF2">
    <property type="entry name" value="PROTEIN QUIVER"/>
    <property type="match status" value="1"/>
</dbReference>
<evidence type="ECO:0000256" key="9">
    <source>
        <dbReference type="SAM" id="SignalP"/>
    </source>
</evidence>
<keyword evidence="7" id="KW-0325">Glycoprotein</keyword>
<dbReference type="Proteomes" id="UP000291343">
    <property type="component" value="Unassembled WGS sequence"/>
</dbReference>
<evidence type="ECO:0000313" key="11">
    <source>
        <dbReference type="Proteomes" id="UP000291343"/>
    </source>
</evidence>
<gene>
    <name evidence="10" type="ORF">LSTR_LSTR004703</name>
</gene>
<dbReference type="GO" id="GO:0032222">
    <property type="term" value="P:regulation of synaptic transmission, cholinergic"/>
    <property type="evidence" value="ECO:0007669"/>
    <property type="project" value="InterPro"/>
</dbReference>
<keyword evidence="6" id="KW-0472">Membrane</keyword>
<reference evidence="10 11" key="1">
    <citation type="journal article" date="2017" name="Gigascience">
        <title>Genome sequence of the small brown planthopper, Laodelphax striatellus.</title>
        <authorList>
            <person name="Zhu J."/>
            <person name="Jiang F."/>
            <person name="Wang X."/>
            <person name="Yang P."/>
            <person name="Bao Y."/>
            <person name="Zhao W."/>
            <person name="Wang W."/>
            <person name="Lu H."/>
            <person name="Wang Q."/>
            <person name="Cui N."/>
            <person name="Li J."/>
            <person name="Chen X."/>
            <person name="Luo L."/>
            <person name="Yu J."/>
            <person name="Kang L."/>
            <person name="Cui F."/>
        </authorList>
    </citation>
    <scope>NUCLEOTIDE SEQUENCE [LARGE SCALE GENOMIC DNA]</scope>
    <source>
        <strain evidence="10">Lst14</strain>
    </source>
</reference>
<evidence type="ECO:0000256" key="3">
    <source>
        <dbReference type="ARBA" id="ARBA00022692"/>
    </source>
</evidence>
<keyword evidence="2" id="KW-0336">GPI-anchor</keyword>
<evidence type="ECO:0000256" key="5">
    <source>
        <dbReference type="ARBA" id="ARBA00022989"/>
    </source>
</evidence>
<keyword evidence="11" id="KW-1185">Reference proteome</keyword>
<accession>A0A482WTS9</accession>
<sequence>MSSIRHRTVLSAIFPAALVFFFTYLIPSGESVHCWVCSSDVDPRCGDPFNMTHFAITDCNRDRMASSYLGSVGTCKKLKQIVGNEVTVIRSCHWDTNDRSPSDSCQTTSYAKVEHCSTCSTDTCNAAVKGSVSAAAALFGCIALASSTYF</sequence>
<dbReference type="InterPro" id="IPR031424">
    <property type="entry name" value="QVR-like"/>
</dbReference>
<evidence type="ECO:0000256" key="8">
    <source>
        <dbReference type="ARBA" id="ARBA00023288"/>
    </source>
</evidence>
<keyword evidence="3" id="KW-0812">Transmembrane</keyword>
<dbReference type="InParanoid" id="A0A482WTS9"/>
<dbReference type="CDD" id="cd23593">
    <property type="entry name" value="TFP_LU_ECD_Twit"/>
    <property type="match status" value="1"/>
</dbReference>
<evidence type="ECO:0000256" key="2">
    <source>
        <dbReference type="ARBA" id="ARBA00022622"/>
    </source>
</evidence>
<organism evidence="10 11">
    <name type="scientific">Laodelphax striatellus</name>
    <name type="common">Small brown planthopper</name>
    <name type="synonym">Delphax striatella</name>
    <dbReference type="NCBI Taxonomy" id="195883"/>
    <lineage>
        <taxon>Eukaryota</taxon>
        <taxon>Metazoa</taxon>
        <taxon>Ecdysozoa</taxon>
        <taxon>Arthropoda</taxon>
        <taxon>Hexapoda</taxon>
        <taxon>Insecta</taxon>
        <taxon>Pterygota</taxon>
        <taxon>Neoptera</taxon>
        <taxon>Paraneoptera</taxon>
        <taxon>Hemiptera</taxon>
        <taxon>Auchenorrhyncha</taxon>
        <taxon>Fulgoroidea</taxon>
        <taxon>Delphacidae</taxon>
        <taxon>Criomorphinae</taxon>
        <taxon>Laodelphax</taxon>
    </lineage>
</organism>
<dbReference type="GO" id="GO:0098552">
    <property type="term" value="C:side of membrane"/>
    <property type="evidence" value="ECO:0007669"/>
    <property type="project" value="UniProtKB-KW"/>
</dbReference>
<evidence type="ECO:0000256" key="1">
    <source>
        <dbReference type="ARBA" id="ARBA00004589"/>
    </source>
</evidence>
<evidence type="ECO:0000256" key="6">
    <source>
        <dbReference type="ARBA" id="ARBA00023136"/>
    </source>
</evidence>
<protein>
    <submittedName>
        <fullName evidence="10">Uncharacterized protein</fullName>
    </submittedName>
</protein>
<dbReference type="AlphaFoldDB" id="A0A482WTS9"/>
<feature type="chain" id="PRO_5021221092" evidence="9">
    <location>
        <begin position="32"/>
        <end position="150"/>
    </location>
</feature>
<dbReference type="PANTHER" id="PTHR33562">
    <property type="entry name" value="ATILLA, ISOFORM B-RELATED-RELATED"/>
    <property type="match status" value="1"/>
</dbReference>
<dbReference type="InterPro" id="IPR050975">
    <property type="entry name" value="Sleep_regulator"/>
</dbReference>
<comment type="caution">
    <text evidence="10">The sequence shown here is derived from an EMBL/GenBank/DDBJ whole genome shotgun (WGS) entry which is preliminary data.</text>
</comment>
<proteinExistence type="predicted"/>
<keyword evidence="5" id="KW-1133">Transmembrane helix</keyword>
<feature type="signal peptide" evidence="9">
    <location>
        <begin position="1"/>
        <end position="31"/>
    </location>
</feature>
<comment type="subcellular location">
    <subcellularLocation>
        <location evidence="1">Membrane</location>
        <topology evidence="1">Lipid-anchor</topology>
        <topology evidence="1">GPI-anchor</topology>
    </subcellularLocation>
</comment>
<dbReference type="Pfam" id="PF17064">
    <property type="entry name" value="QVR"/>
    <property type="match status" value="1"/>
</dbReference>
<dbReference type="OrthoDB" id="6083863at2759"/>
<keyword evidence="4 9" id="KW-0732">Signal</keyword>